<dbReference type="RefSeq" id="WP_055660982.1">
    <property type="nucleotide sequence ID" value="NZ_CP045618.1"/>
</dbReference>
<feature type="domain" description="CMP/dCMP-type deaminase" evidence="7">
    <location>
        <begin position="7"/>
        <end position="136"/>
    </location>
</feature>
<feature type="binding site" evidence="6">
    <location>
        <position position="105"/>
    </location>
    <ligand>
        <name>Zn(2+)</name>
        <dbReference type="ChEBI" id="CHEBI:29105"/>
        <note>catalytic</note>
    </ligand>
</feature>
<dbReference type="PROSITE" id="PS00903">
    <property type="entry name" value="CYT_DCMP_DEAMINASES_1"/>
    <property type="match status" value="1"/>
</dbReference>
<keyword evidence="3" id="KW-0378">Hydrolase</keyword>
<proteinExistence type="inferred from homology"/>
<gene>
    <name evidence="8" type="ORF">LAL4801_05329</name>
</gene>
<dbReference type="GO" id="GO:0004132">
    <property type="term" value="F:dCMP deaminase activity"/>
    <property type="evidence" value="ECO:0007669"/>
    <property type="project" value="InterPro"/>
</dbReference>
<evidence type="ECO:0000256" key="3">
    <source>
        <dbReference type="ARBA" id="ARBA00022801"/>
    </source>
</evidence>
<evidence type="ECO:0000256" key="5">
    <source>
        <dbReference type="PIRSR" id="PIRSR006019-1"/>
    </source>
</evidence>
<name>A0A0M6YBR4_9HYPH</name>
<evidence type="ECO:0000259" key="7">
    <source>
        <dbReference type="PROSITE" id="PS51747"/>
    </source>
</evidence>
<evidence type="ECO:0000256" key="6">
    <source>
        <dbReference type="PIRSR" id="PIRSR006019-2"/>
    </source>
</evidence>
<evidence type="ECO:0000313" key="9">
    <source>
        <dbReference type="Proteomes" id="UP000048926"/>
    </source>
</evidence>
<dbReference type="PIRSF" id="PIRSF006019">
    <property type="entry name" value="dCMP_deaminase"/>
    <property type="match status" value="1"/>
</dbReference>
<dbReference type="InterPro" id="IPR016192">
    <property type="entry name" value="APOBEC/CMP_deaminase_Zn-bd"/>
</dbReference>
<protein>
    <submittedName>
        <fullName evidence="8">Deoxycytidylate deaminase</fullName>
    </submittedName>
</protein>
<dbReference type="InterPro" id="IPR015517">
    <property type="entry name" value="dCMP_deaminase-rel"/>
</dbReference>
<evidence type="ECO:0000256" key="2">
    <source>
        <dbReference type="ARBA" id="ARBA00022723"/>
    </source>
</evidence>
<dbReference type="Proteomes" id="UP000048926">
    <property type="component" value="Unassembled WGS sequence"/>
</dbReference>
<evidence type="ECO:0000256" key="1">
    <source>
        <dbReference type="ARBA" id="ARBA00006576"/>
    </source>
</evidence>
<dbReference type="Pfam" id="PF00383">
    <property type="entry name" value="dCMP_cyt_deam_1"/>
    <property type="match status" value="1"/>
</dbReference>
<dbReference type="PROSITE" id="PS51747">
    <property type="entry name" value="CYT_DCMP_DEAMINASES_2"/>
    <property type="match status" value="1"/>
</dbReference>
<sequence>MDSKSGKWRNRFLGLCDHIAQWSEDRDFKVGAVIVGPGQEIRATGYNGLPRGVSGTDETRLDRPSGEKFFWVEHAERNAIYNAARAGVALAGCTLYVNRFPCADCARAIIQSGLSCVECPPRPSHDGKLDHSFEVSEIMLKEAGIKMTLAKPTAGGSS</sequence>
<dbReference type="InterPro" id="IPR002125">
    <property type="entry name" value="CMP_dCMP_dom"/>
</dbReference>
<dbReference type="OrthoDB" id="9788517at2"/>
<dbReference type="AlphaFoldDB" id="A0A0M6YBR4"/>
<feature type="binding site" evidence="6">
    <location>
        <position position="74"/>
    </location>
    <ligand>
        <name>Zn(2+)</name>
        <dbReference type="ChEBI" id="CHEBI:29105"/>
        <note>catalytic</note>
    </ligand>
</feature>
<reference evidence="9" key="1">
    <citation type="submission" date="2015-07" db="EMBL/GenBank/DDBJ databases">
        <authorList>
            <person name="Rodrigo-Torres Lidia"/>
            <person name="Arahal R.David."/>
        </authorList>
    </citation>
    <scope>NUCLEOTIDE SEQUENCE [LARGE SCALE GENOMIC DNA]</scope>
    <source>
        <strain evidence="9">CECT 4801</strain>
    </source>
</reference>
<feature type="binding site" evidence="6">
    <location>
        <position position="102"/>
    </location>
    <ligand>
        <name>Zn(2+)</name>
        <dbReference type="ChEBI" id="CHEBI:29105"/>
        <note>catalytic</note>
    </ligand>
</feature>
<evidence type="ECO:0000256" key="4">
    <source>
        <dbReference type="ARBA" id="ARBA00022833"/>
    </source>
</evidence>
<dbReference type="GO" id="GO:0008270">
    <property type="term" value="F:zinc ion binding"/>
    <property type="evidence" value="ECO:0007669"/>
    <property type="project" value="InterPro"/>
</dbReference>
<comment type="similarity">
    <text evidence="1">Belongs to the cytidine and deoxycytidylate deaminase family.</text>
</comment>
<accession>A0A0M6YBR4</accession>
<keyword evidence="4 6" id="KW-0862">Zinc</keyword>
<dbReference type="EMBL" id="CXST01000004">
    <property type="protein sequence ID" value="CTQ46869.1"/>
    <property type="molecule type" value="Genomic_DNA"/>
</dbReference>
<dbReference type="GO" id="GO:0005737">
    <property type="term" value="C:cytoplasm"/>
    <property type="evidence" value="ECO:0007669"/>
    <property type="project" value="TreeGrafter"/>
</dbReference>
<dbReference type="GO" id="GO:0006220">
    <property type="term" value="P:pyrimidine nucleotide metabolic process"/>
    <property type="evidence" value="ECO:0007669"/>
    <property type="project" value="InterPro"/>
</dbReference>
<keyword evidence="9" id="KW-1185">Reference proteome</keyword>
<organism evidence="8 9">
    <name type="scientific">Roseibium aggregatum</name>
    <dbReference type="NCBI Taxonomy" id="187304"/>
    <lineage>
        <taxon>Bacteria</taxon>
        <taxon>Pseudomonadati</taxon>
        <taxon>Pseudomonadota</taxon>
        <taxon>Alphaproteobacteria</taxon>
        <taxon>Hyphomicrobiales</taxon>
        <taxon>Stappiaceae</taxon>
        <taxon>Roseibium</taxon>
    </lineage>
</organism>
<dbReference type="InterPro" id="IPR016193">
    <property type="entry name" value="Cytidine_deaminase-like"/>
</dbReference>
<dbReference type="Gene3D" id="3.40.140.10">
    <property type="entry name" value="Cytidine Deaminase, domain 2"/>
    <property type="match status" value="1"/>
</dbReference>
<dbReference type="InterPro" id="IPR016473">
    <property type="entry name" value="dCMP_deaminase"/>
</dbReference>
<comment type="cofactor">
    <cofactor evidence="6">
        <name>Zn(2+)</name>
        <dbReference type="ChEBI" id="CHEBI:29105"/>
    </cofactor>
</comment>
<dbReference type="PANTHER" id="PTHR11086">
    <property type="entry name" value="DEOXYCYTIDYLATE DEAMINASE-RELATED"/>
    <property type="match status" value="1"/>
</dbReference>
<feature type="active site" description="Proton donor" evidence="5">
    <location>
        <position position="76"/>
    </location>
</feature>
<dbReference type="PANTHER" id="PTHR11086:SF18">
    <property type="entry name" value="DEOXYCYTIDYLATE DEAMINASE"/>
    <property type="match status" value="1"/>
</dbReference>
<evidence type="ECO:0000313" key="8">
    <source>
        <dbReference type="EMBL" id="CTQ46869.1"/>
    </source>
</evidence>
<dbReference type="SUPFAM" id="SSF53927">
    <property type="entry name" value="Cytidine deaminase-like"/>
    <property type="match status" value="1"/>
</dbReference>
<keyword evidence="2 6" id="KW-0479">Metal-binding</keyword>